<dbReference type="AlphaFoldDB" id="A0A2Z5QX77"/>
<proteinExistence type="predicted"/>
<evidence type="ECO:0000313" key="3">
    <source>
        <dbReference type="Proteomes" id="UP000250241"/>
    </source>
</evidence>
<dbReference type="KEGG" id="raj:RA11412_0525"/>
<organism evidence="2 3">
    <name type="scientific">Rothia aeria</name>
    <dbReference type="NCBI Taxonomy" id="172042"/>
    <lineage>
        <taxon>Bacteria</taxon>
        <taxon>Bacillati</taxon>
        <taxon>Actinomycetota</taxon>
        <taxon>Actinomycetes</taxon>
        <taxon>Micrococcales</taxon>
        <taxon>Micrococcaceae</taxon>
        <taxon>Rothia</taxon>
    </lineage>
</organism>
<accession>A0A2Z5QX77</accession>
<sequence>MAEALAEAGDDAPACGELLDAEEHALNPRSRQAPAHSGATIRRDLNI</sequence>
<reference evidence="2 3" key="1">
    <citation type="submission" date="2016-10" db="EMBL/GenBank/DDBJ databases">
        <title>Genome sequence of Rothia aeria strain JCM11412.</title>
        <authorList>
            <person name="Nambu T."/>
        </authorList>
    </citation>
    <scope>NUCLEOTIDE SEQUENCE [LARGE SCALE GENOMIC DNA]</scope>
    <source>
        <strain evidence="2 3">JCM 11412</strain>
    </source>
</reference>
<gene>
    <name evidence="2" type="ORF">RA11412_0525</name>
</gene>
<name>A0A2Z5QX77_9MICC</name>
<feature type="region of interest" description="Disordered" evidence="1">
    <location>
        <begin position="26"/>
        <end position="47"/>
    </location>
</feature>
<dbReference type="Proteomes" id="UP000250241">
    <property type="component" value="Chromosome"/>
</dbReference>
<evidence type="ECO:0000313" key="2">
    <source>
        <dbReference type="EMBL" id="BAV86824.1"/>
    </source>
</evidence>
<evidence type="ECO:0000256" key="1">
    <source>
        <dbReference type="SAM" id="MobiDB-lite"/>
    </source>
</evidence>
<dbReference type="EMBL" id="AP017895">
    <property type="protein sequence ID" value="BAV86824.1"/>
    <property type="molecule type" value="Genomic_DNA"/>
</dbReference>
<keyword evidence="3" id="KW-1185">Reference proteome</keyword>
<protein>
    <submittedName>
        <fullName evidence="2">Uncharacterized protein</fullName>
    </submittedName>
</protein>